<evidence type="ECO:0000256" key="8">
    <source>
        <dbReference type="ARBA" id="ARBA00023277"/>
    </source>
</evidence>
<evidence type="ECO:0000256" key="10">
    <source>
        <dbReference type="RuleBase" id="RU368122"/>
    </source>
</evidence>
<evidence type="ECO:0000256" key="6">
    <source>
        <dbReference type="ARBA" id="ARBA00023033"/>
    </source>
</evidence>
<evidence type="ECO:0000256" key="9">
    <source>
        <dbReference type="ARBA" id="ARBA00023326"/>
    </source>
</evidence>
<dbReference type="EMBL" id="KV419409">
    <property type="protein sequence ID" value="KZS92664.1"/>
    <property type="molecule type" value="Genomic_DNA"/>
</dbReference>
<dbReference type="Pfam" id="PF00734">
    <property type="entry name" value="CBM_1"/>
    <property type="match status" value="1"/>
</dbReference>
<feature type="region of interest" description="Disordered" evidence="11">
    <location>
        <begin position="245"/>
        <end position="304"/>
    </location>
</feature>
<gene>
    <name evidence="14" type="ORF">SISNIDRAFT_455249</name>
</gene>
<keyword evidence="7 10" id="KW-1015">Disulfide bond</keyword>
<dbReference type="GO" id="GO:0004497">
    <property type="term" value="F:monooxygenase activity"/>
    <property type="evidence" value="ECO:0007669"/>
    <property type="project" value="UniProtKB-KW"/>
</dbReference>
<sequence length="339" mass="35022">MKFALSLVALASPAFAHTIFTTLWVNGVSQGALNGVRYPSYDGPVTDVTSNSIICNGDPNPLITPFSKTVIDVPAGATIQHEWHHTLTSQFGSDNADPIDPGHLGPVIVYLAKVPDATQTSVTGLGWFKIAEWGLENGCGVWGVTQLWNLKGKFPAVIPSCIPSGNYFLRAEIIALHPASTYPGAQFYMECAQINVVGGGSVSPPTVSFPGAYHGSDPGITIDIYYPPVTNYTVPGPAVFTCPGSDGSSTSSSTSTTTSTTTSSSTKSTTTSTTSTTSTTTSSTTKSTSSTTTSTTTSSASGATQTKYGQCGGQGYTGPTVCASGSTCKSSSPYYSQCL</sequence>
<dbReference type="GO" id="GO:0030248">
    <property type="term" value="F:cellulose binding"/>
    <property type="evidence" value="ECO:0007669"/>
    <property type="project" value="UniProtKB-UniRule"/>
</dbReference>
<dbReference type="SUPFAM" id="SSF57180">
    <property type="entry name" value="Cellulose-binding domain"/>
    <property type="match status" value="1"/>
</dbReference>
<dbReference type="STRING" id="1314777.A0A164TV97"/>
<keyword evidence="8 10" id="KW-0119">Carbohydrate metabolism</keyword>
<feature type="domain" description="CBM1" evidence="13">
    <location>
        <begin position="303"/>
        <end position="339"/>
    </location>
</feature>
<dbReference type="GO" id="GO:0046872">
    <property type="term" value="F:metal ion binding"/>
    <property type="evidence" value="ECO:0007669"/>
    <property type="project" value="UniProtKB-KW"/>
</dbReference>
<evidence type="ECO:0000256" key="11">
    <source>
        <dbReference type="SAM" id="MobiDB-lite"/>
    </source>
</evidence>
<dbReference type="AlphaFoldDB" id="A0A164TV97"/>
<comment type="catalytic activity">
    <reaction evidence="10">
        <text>[(1-&gt;4)-beta-D-glucosyl]n+m + reduced acceptor + O2 = 4-dehydro-beta-D-glucosyl-[(1-&gt;4)-beta-D-glucosyl]n-1 + [(1-&gt;4)-beta-D-glucosyl]m + acceptor + H2O.</text>
        <dbReference type="EC" id="1.14.99.56"/>
    </reaction>
</comment>
<keyword evidence="3 10" id="KW-0136">Cellulose degradation</keyword>
<dbReference type="GO" id="GO:0005576">
    <property type="term" value="C:extracellular region"/>
    <property type="evidence" value="ECO:0007669"/>
    <property type="project" value="UniProtKB-SubCell"/>
</dbReference>
<dbReference type="Gene3D" id="2.70.50.70">
    <property type="match status" value="1"/>
</dbReference>
<dbReference type="PROSITE" id="PS51164">
    <property type="entry name" value="CBM1_2"/>
    <property type="match status" value="1"/>
</dbReference>
<dbReference type="SMART" id="SM00236">
    <property type="entry name" value="fCBD"/>
    <property type="match status" value="1"/>
</dbReference>
<reference evidence="14 15" key="1">
    <citation type="journal article" date="2016" name="Mol. Biol. Evol.">
        <title>Comparative Genomics of Early-Diverging Mushroom-Forming Fungi Provides Insights into the Origins of Lignocellulose Decay Capabilities.</title>
        <authorList>
            <person name="Nagy L.G."/>
            <person name="Riley R."/>
            <person name="Tritt A."/>
            <person name="Adam C."/>
            <person name="Daum C."/>
            <person name="Floudas D."/>
            <person name="Sun H."/>
            <person name="Yadav J.S."/>
            <person name="Pangilinan J."/>
            <person name="Larsson K.H."/>
            <person name="Matsuura K."/>
            <person name="Barry K."/>
            <person name="Labutti K."/>
            <person name="Kuo R."/>
            <person name="Ohm R.A."/>
            <person name="Bhattacharya S.S."/>
            <person name="Shirouzu T."/>
            <person name="Yoshinaga Y."/>
            <person name="Martin F.M."/>
            <person name="Grigoriev I.V."/>
            <person name="Hibbett D.S."/>
        </authorList>
    </citation>
    <scope>NUCLEOTIDE SEQUENCE [LARGE SCALE GENOMIC DNA]</scope>
    <source>
        <strain evidence="14 15">HHB9708</strain>
    </source>
</reference>
<keyword evidence="2 12" id="KW-0732">Signal</keyword>
<keyword evidence="15" id="KW-1185">Reference proteome</keyword>
<evidence type="ECO:0000259" key="13">
    <source>
        <dbReference type="PROSITE" id="PS51164"/>
    </source>
</evidence>
<dbReference type="InterPro" id="IPR049892">
    <property type="entry name" value="AA9"/>
</dbReference>
<evidence type="ECO:0000256" key="4">
    <source>
        <dbReference type="ARBA" id="ARBA00023002"/>
    </source>
</evidence>
<dbReference type="CDD" id="cd21175">
    <property type="entry name" value="LPMO_AA9"/>
    <property type="match status" value="1"/>
</dbReference>
<dbReference type="PANTHER" id="PTHR33353">
    <property type="entry name" value="PUTATIVE (AFU_ORTHOLOGUE AFUA_1G12560)-RELATED"/>
    <property type="match status" value="1"/>
</dbReference>
<dbReference type="GO" id="GO:0030245">
    <property type="term" value="P:cellulose catabolic process"/>
    <property type="evidence" value="ECO:0007669"/>
    <property type="project" value="UniProtKB-UniRule"/>
</dbReference>
<accession>A0A164TV97</accession>
<feature type="signal peptide" evidence="12">
    <location>
        <begin position="1"/>
        <end position="16"/>
    </location>
</feature>
<evidence type="ECO:0000256" key="5">
    <source>
        <dbReference type="ARBA" id="ARBA00023008"/>
    </source>
</evidence>
<proteinExistence type="predicted"/>
<feature type="chain" id="PRO_5007853452" description="AA9 family lytic polysaccharide monooxygenase" evidence="12">
    <location>
        <begin position="17"/>
        <end position="339"/>
    </location>
</feature>
<keyword evidence="5" id="KW-0186">Copper</keyword>
<dbReference type="GO" id="GO:0008810">
    <property type="term" value="F:cellulase activity"/>
    <property type="evidence" value="ECO:0007669"/>
    <property type="project" value="UniProtKB-UniRule"/>
</dbReference>
<evidence type="ECO:0000256" key="1">
    <source>
        <dbReference type="ARBA" id="ARBA00022723"/>
    </source>
</evidence>
<organism evidence="14 15">
    <name type="scientific">Sistotremastrum niveocremeum HHB9708</name>
    <dbReference type="NCBI Taxonomy" id="1314777"/>
    <lineage>
        <taxon>Eukaryota</taxon>
        <taxon>Fungi</taxon>
        <taxon>Dikarya</taxon>
        <taxon>Basidiomycota</taxon>
        <taxon>Agaricomycotina</taxon>
        <taxon>Agaricomycetes</taxon>
        <taxon>Sistotremastrales</taxon>
        <taxon>Sistotremastraceae</taxon>
        <taxon>Sertulicium</taxon>
        <taxon>Sertulicium niveocremeum</taxon>
    </lineage>
</organism>
<keyword evidence="10" id="KW-0964">Secreted</keyword>
<evidence type="ECO:0000313" key="15">
    <source>
        <dbReference type="Proteomes" id="UP000076722"/>
    </source>
</evidence>
<dbReference type="Pfam" id="PF03443">
    <property type="entry name" value="AA9"/>
    <property type="match status" value="1"/>
</dbReference>
<dbReference type="InterPro" id="IPR035971">
    <property type="entry name" value="CBD_sf"/>
</dbReference>
<keyword evidence="4" id="KW-0560">Oxidoreductase</keyword>
<comment type="domain">
    <text evidence="10">Has a modular structure: an endo-beta-1,4-glucanase catalytic module at the N-terminus, a linker rich in serines and threonines, and a C-terminal carbohydrate-binding module (CBM).</text>
</comment>
<keyword evidence="1" id="KW-0479">Metal-binding</keyword>
<protein>
    <recommendedName>
        <fullName evidence="10">AA9 family lytic polysaccharide monooxygenase</fullName>
        <ecNumber evidence="10">1.14.99.56</ecNumber>
    </recommendedName>
    <alternativeName>
        <fullName evidence="10">Endo-beta-1,4-glucanase</fullName>
    </alternativeName>
    <alternativeName>
        <fullName evidence="10">Glycosyl hydrolase 61 family protein</fullName>
    </alternativeName>
</protein>
<dbReference type="PANTHER" id="PTHR33353:SF18">
    <property type="entry name" value="ENDOGLUCANASE II"/>
    <property type="match status" value="1"/>
</dbReference>
<name>A0A164TV97_9AGAM</name>
<comment type="function">
    <text evidence="10">Lytic polysaccharide monooxygenase (LMPO) that depolymerizes crystalline and amorphous polysaccharides via the oxidation of scissile alpha- or beta-(1-4)-glycosidic bonds, yielding C1 and/or C4 oxidation products. Catalysis by LPMOs requires the reduction of the active-site copper from Cu(II) to Cu(I) by a reducing agent and H(2)O(2) or O(2) as a cosubstrate.</text>
</comment>
<dbReference type="Proteomes" id="UP000076722">
    <property type="component" value="Unassembled WGS sequence"/>
</dbReference>
<dbReference type="InterPro" id="IPR005103">
    <property type="entry name" value="AA9_LPMO"/>
</dbReference>
<dbReference type="InterPro" id="IPR000254">
    <property type="entry name" value="CBD"/>
</dbReference>
<keyword evidence="6" id="KW-0503">Monooxygenase</keyword>
<evidence type="ECO:0000256" key="3">
    <source>
        <dbReference type="ARBA" id="ARBA00023001"/>
    </source>
</evidence>
<dbReference type="OrthoDB" id="2525337at2759"/>
<keyword evidence="9 10" id="KW-0624">Polysaccharide degradation</keyword>
<evidence type="ECO:0000256" key="12">
    <source>
        <dbReference type="SAM" id="SignalP"/>
    </source>
</evidence>
<evidence type="ECO:0000256" key="2">
    <source>
        <dbReference type="ARBA" id="ARBA00022729"/>
    </source>
</evidence>
<evidence type="ECO:0000256" key="7">
    <source>
        <dbReference type="ARBA" id="ARBA00023157"/>
    </source>
</evidence>
<evidence type="ECO:0000313" key="14">
    <source>
        <dbReference type="EMBL" id="KZS92664.1"/>
    </source>
</evidence>
<dbReference type="PROSITE" id="PS00562">
    <property type="entry name" value="CBM1_1"/>
    <property type="match status" value="1"/>
</dbReference>
<comment type="subcellular location">
    <subcellularLocation>
        <location evidence="10">Secreted</location>
    </subcellularLocation>
</comment>
<feature type="compositionally biased region" description="Low complexity" evidence="11">
    <location>
        <begin position="248"/>
        <end position="299"/>
    </location>
</feature>
<dbReference type="EC" id="1.14.99.56" evidence="10"/>